<evidence type="ECO:0000259" key="7">
    <source>
        <dbReference type="Pfam" id="PF07005"/>
    </source>
</evidence>
<organism evidence="9 10">
    <name type="scientific">Pullulanibacillus pueri</name>
    <dbReference type="NCBI Taxonomy" id="1437324"/>
    <lineage>
        <taxon>Bacteria</taxon>
        <taxon>Bacillati</taxon>
        <taxon>Bacillota</taxon>
        <taxon>Bacilli</taxon>
        <taxon>Bacillales</taxon>
        <taxon>Sporolactobacillaceae</taxon>
        <taxon>Pullulanibacillus</taxon>
    </lineage>
</organism>
<evidence type="ECO:0000256" key="1">
    <source>
        <dbReference type="ARBA" id="ARBA00005715"/>
    </source>
</evidence>
<dbReference type="InterPro" id="IPR031475">
    <property type="entry name" value="NBD_C"/>
</dbReference>
<evidence type="ECO:0000256" key="6">
    <source>
        <dbReference type="ARBA" id="ARBA00023277"/>
    </source>
</evidence>
<comment type="caution">
    <text evidence="9">The sequence shown here is derived from an EMBL/GenBank/DDBJ whole genome shotgun (WGS) entry which is preliminary data.</text>
</comment>
<dbReference type="EMBL" id="BMFV01000013">
    <property type="protein sequence ID" value="GGH81901.1"/>
    <property type="molecule type" value="Genomic_DNA"/>
</dbReference>
<dbReference type="GO" id="GO:0016301">
    <property type="term" value="F:kinase activity"/>
    <property type="evidence" value="ECO:0007669"/>
    <property type="project" value="UniProtKB-KW"/>
</dbReference>
<evidence type="ECO:0000313" key="10">
    <source>
        <dbReference type="Proteomes" id="UP000656813"/>
    </source>
</evidence>
<comment type="similarity">
    <text evidence="1">Belongs to the four-carbon acid sugar kinase family.</text>
</comment>
<dbReference type="SUPFAM" id="SSF142764">
    <property type="entry name" value="YgbK-like"/>
    <property type="match status" value="1"/>
</dbReference>
<keyword evidence="5" id="KW-0067">ATP-binding</keyword>
<dbReference type="Pfam" id="PF07005">
    <property type="entry name" value="SBD_N"/>
    <property type="match status" value="1"/>
</dbReference>
<dbReference type="RefSeq" id="WP_188497301.1">
    <property type="nucleotide sequence ID" value="NZ_BMFV01000013.1"/>
</dbReference>
<name>A0A8J2ZVR0_9BACL</name>
<protein>
    <submittedName>
        <fullName evidence="9">Membrane protein</fullName>
    </submittedName>
</protein>
<keyword evidence="10" id="KW-1185">Reference proteome</keyword>
<keyword evidence="6" id="KW-0119">Carbohydrate metabolism</keyword>
<keyword evidence="2" id="KW-0808">Transferase</keyword>
<dbReference type="Proteomes" id="UP000656813">
    <property type="component" value="Unassembled WGS sequence"/>
</dbReference>
<proteinExistence type="inferred from homology"/>
<evidence type="ECO:0000259" key="8">
    <source>
        <dbReference type="Pfam" id="PF17042"/>
    </source>
</evidence>
<evidence type="ECO:0000256" key="3">
    <source>
        <dbReference type="ARBA" id="ARBA00022741"/>
    </source>
</evidence>
<dbReference type="InterPro" id="IPR037051">
    <property type="entry name" value="4-carb_acid_sugar_kinase_N_sf"/>
</dbReference>
<feature type="domain" description="Four-carbon acid sugar kinase N-terminal" evidence="7">
    <location>
        <begin position="3"/>
        <end position="226"/>
    </location>
</feature>
<keyword evidence="3" id="KW-0547">Nucleotide-binding</keyword>
<dbReference type="Gene3D" id="3.40.980.20">
    <property type="entry name" value="Four-carbon acid sugar kinase, nucleotide binding domain"/>
    <property type="match status" value="1"/>
</dbReference>
<gene>
    <name evidence="9" type="primary">ygbK</name>
    <name evidence="9" type="ORF">GCM10007096_20490</name>
</gene>
<evidence type="ECO:0000256" key="4">
    <source>
        <dbReference type="ARBA" id="ARBA00022777"/>
    </source>
</evidence>
<reference evidence="9" key="2">
    <citation type="submission" date="2020-09" db="EMBL/GenBank/DDBJ databases">
        <authorList>
            <person name="Sun Q."/>
            <person name="Zhou Y."/>
        </authorList>
    </citation>
    <scope>NUCLEOTIDE SEQUENCE</scope>
    <source>
        <strain evidence="9">CGMCC 1.12777</strain>
    </source>
</reference>
<dbReference type="AlphaFoldDB" id="A0A8J2ZVR0"/>
<dbReference type="InterPro" id="IPR042213">
    <property type="entry name" value="NBD_C_sf"/>
</dbReference>
<sequence>MKLAMIADDLTGANDSGVQLARYGIDTSVLFKNEVDALKKHEAIVIDTDSRSLTDSEAYTKVKEASEFLKKGSFDIIYKKVDSTLRGNVGAEINAIYDSFHPELVVIAPAFPKNNRYTKDGHHYLNGKLLNETEIAHDPKTPVKESYIPKLIEDQTGKKVGLITYHELKLGKKALLEKIETMISKEVHYVVFDAVVEEDLQHIAQFIVQSNLKVCWVGSAGMANYLPEAYKIKKQQVMKAGPKGNHPVMLVVGSVSQITRKQLDIVLTESDLRGIELDSVAVVSDPETKQKEIARVLKEARATLNSHKGIALYSSGRREDIMRAQDVGRTNGLDKRDVSNHISKSLGQVAATLTHDHAFKGLVLTGGDTAKQVCDQLGVVGFNLIDEIETGIPLGLAIGQKEFHAITKAGAFGTDYSLLNSIKKLQGDV</sequence>
<dbReference type="Gene3D" id="3.40.50.10840">
    <property type="entry name" value="Putative sugar-binding, N-terminal domain"/>
    <property type="match status" value="1"/>
</dbReference>
<evidence type="ECO:0000256" key="5">
    <source>
        <dbReference type="ARBA" id="ARBA00022840"/>
    </source>
</evidence>
<dbReference type="GO" id="GO:0005524">
    <property type="term" value="F:ATP binding"/>
    <property type="evidence" value="ECO:0007669"/>
    <property type="project" value="UniProtKB-KW"/>
</dbReference>
<evidence type="ECO:0000313" key="9">
    <source>
        <dbReference type="EMBL" id="GGH81901.1"/>
    </source>
</evidence>
<accession>A0A8J2ZVR0</accession>
<evidence type="ECO:0000256" key="2">
    <source>
        <dbReference type="ARBA" id="ARBA00022679"/>
    </source>
</evidence>
<dbReference type="InterPro" id="IPR010737">
    <property type="entry name" value="4-carb_acid_sugar_kinase_N"/>
</dbReference>
<dbReference type="Pfam" id="PF17042">
    <property type="entry name" value="NBD_C"/>
    <property type="match status" value="1"/>
</dbReference>
<keyword evidence="4" id="KW-0418">Kinase</keyword>
<feature type="domain" description="Four-carbon acid sugar kinase nucleotide binding" evidence="8">
    <location>
        <begin position="250"/>
        <end position="416"/>
    </location>
</feature>
<reference evidence="9" key="1">
    <citation type="journal article" date="2014" name="Int. J. Syst. Evol. Microbiol.">
        <title>Complete genome sequence of Corynebacterium casei LMG S-19264T (=DSM 44701T), isolated from a smear-ripened cheese.</title>
        <authorList>
            <consortium name="US DOE Joint Genome Institute (JGI-PGF)"/>
            <person name="Walter F."/>
            <person name="Albersmeier A."/>
            <person name="Kalinowski J."/>
            <person name="Ruckert C."/>
        </authorList>
    </citation>
    <scope>NUCLEOTIDE SEQUENCE</scope>
    <source>
        <strain evidence="9">CGMCC 1.12777</strain>
    </source>
</reference>